<dbReference type="InterPro" id="IPR043145">
    <property type="entry name" value="Znf_ZZ_sf"/>
</dbReference>
<evidence type="ECO:0000256" key="5">
    <source>
        <dbReference type="SAM" id="MobiDB-lite"/>
    </source>
</evidence>
<feature type="compositionally biased region" description="Polar residues" evidence="5">
    <location>
        <begin position="213"/>
        <end position="250"/>
    </location>
</feature>
<reference evidence="7" key="1">
    <citation type="submission" date="2022-04" db="EMBL/GenBank/DDBJ databases">
        <title>A functionally conserved STORR gene fusion in Papaver species that diverged 16.8 million years ago.</title>
        <authorList>
            <person name="Catania T."/>
        </authorList>
    </citation>
    <scope>NUCLEOTIDE SEQUENCE</scope>
    <source>
        <strain evidence="7">S-188037</strain>
    </source>
</reference>
<evidence type="ECO:0000256" key="3">
    <source>
        <dbReference type="ARBA" id="ARBA00022771"/>
    </source>
</evidence>
<dbReference type="InterPro" id="IPR004146">
    <property type="entry name" value="DC1"/>
</dbReference>
<evidence type="ECO:0000256" key="1">
    <source>
        <dbReference type="ARBA" id="ARBA00022723"/>
    </source>
</evidence>
<evidence type="ECO:0000313" key="8">
    <source>
        <dbReference type="Proteomes" id="UP001202328"/>
    </source>
</evidence>
<dbReference type="EMBL" id="JAJJMB010003726">
    <property type="protein sequence ID" value="KAI3945770.1"/>
    <property type="molecule type" value="Genomic_DNA"/>
</dbReference>
<gene>
    <name evidence="7" type="ORF">MKW98_023044</name>
</gene>
<protein>
    <recommendedName>
        <fullName evidence="6">Phorbol-ester/DAG-type domain-containing protein</fullName>
    </recommendedName>
</protein>
<evidence type="ECO:0000313" key="7">
    <source>
        <dbReference type="EMBL" id="KAI3945770.1"/>
    </source>
</evidence>
<keyword evidence="4" id="KW-0862">Zinc</keyword>
<dbReference type="GO" id="GO:0008270">
    <property type="term" value="F:zinc ion binding"/>
    <property type="evidence" value="ECO:0007669"/>
    <property type="project" value="UniProtKB-KW"/>
</dbReference>
<evidence type="ECO:0000259" key="6">
    <source>
        <dbReference type="PROSITE" id="PS50081"/>
    </source>
</evidence>
<keyword evidence="2" id="KW-0677">Repeat</keyword>
<dbReference type="AlphaFoldDB" id="A0AAD4TAE5"/>
<dbReference type="Gene3D" id="3.30.60.90">
    <property type="match status" value="1"/>
</dbReference>
<dbReference type="PANTHER" id="PTHR47841">
    <property type="entry name" value="DIACYLGLYCEROL KINASE THETA-LIKE-RELATED"/>
    <property type="match status" value="1"/>
</dbReference>
<keyword evidence="1" id="KW-0479">Metal-binding</keyword>
<proteinExistence type="predicted"/>
<comment type="caution">
    <text evidence="7">The sequence shown here is derived from an EMBL/GenBank/DDBJ whole genome shotgun (WGS) entry which is preliminary data.</text>
</comment>
<sequence length="322" mass="35377">MAPRTKTSLPEQTGTLWHITHPHILTKQAFEDIESEGYENNEFACDGCSAVGSGARYHCKQCSFDLHEDCATCPEFLTSFIHPNHPLELIWEVPENDNSRLRPCGVCGDEVKGLFYKCSSGTSENGSDDGSHNFFIHPTCSRFQPQLHHAIDENHPLRLQSVPVIPDAWCAICKSLVSSSSWSYRCDPCDVNIHPQCATLPYNISQQQGRNYEFSSSATAQQVKPSHSSRQVADSSSQRQVVADSSSQRQVADAEADASTSSTTSSTTSKYAAKMTAKASKFIRSSKRQVAEADEDTIAAAKYAAKVTGKFIIKQLMQGSNN</sequence>
<dbReference type="Proteomes" id="UP001202328">
    <property type="component" value="Unassembled WGS sequence"/>
</dbReference>
<feature type="region of interest" description="Disordered" evidence="5">
    <location>
        <begin position="213"/>
        <end position="270"/>
    </location>
</feature>
<dbReference type="Pfam" id="PF03107">
    <property type="entry name" value="C1_2"/>
    <property type="match status" value="2"/>
</dbReference>
<name>A0AAD4TAE5_9MAGN</name>
<dbReference type="Gene3D" id="3.30.60.20">
    <property type="match status" value="1"/>
</dbReference>
<feature type="domain" description="Phorbol-ester/DAG-type" evidence="6">
    <location>
        <begin position="154"/>
        <end position="205"/>
    </location>
</feature>
<keyword evidence="3" id="KW-0863">Zinc-finger</keyword>
<evidence type="ECO:0000256" key="2">
    <source>
        <dbReference type="ARBA" id="ARBA00022737"/>
    </source>
</evidence>
<dbReference type="SUPFAM" id="SSF57889">
    <property type="entry name" value="Cysteine-rich domain"/>
    <property type="match status" value="2"/>
</dbReference>
<dbReference type="PROSITE" id="PS50081">
    <property type="entry name" value="ZF_DAG_PE_2"/>
    <property type="match status" value="1"/>
</dbReference>
<dbReference type="PANTHER" id="PTHR47841:SF7">
    <property type="entry name" value="CYSTEINE_HISTIDINE-RICH C1 DOMAIN PROTEIN"/>
    <property type="match status" value="1"/>
</dbReference>
<dbReference type="InterPro" id="IPR002219">
    <property type="entry name" value="PKC_DAG/PE"/>
</dbReference>
<feature type="compositionally biased region" description="Low complexity" evidence="5">
    <location>
        <begin position="257"/>
        <end position="270"/>
    </location>
</feature>
<dbReference type="InterPro" id="IPR046349">
    <property type="entry name" value="C1-like_sf"/>
</dbReference>
<organism evidence="7 8">
    <name type="scientific">Papaver atlanticum</name>
    <dbReference type="NCBI Taxonomy" id="357466"/>
    <lineage>
        <taxon>Eukaryota</taxon>
        <taxon>Viridiplantae</taxon>
        <taxon>Streptophyta</taxon>
        <taxon>Embryophyta</taxon>
        <taxon>Tracheophyta</taxon>
        <taxon>Spermatophyta</taxon>
        <taxon>Magnoliopsida</taxon>
        <taxon>Ranunculales</taxon>
        <taxon>Papaveraceae</taxon>
        <taxon>Papaveroideae</taxon>
        <taxon>Papaver</taxon>
    </lineage>
</organism>
<evidence type="ECO:0000256" key="4">
    <source>
        <dbReference type="ARBA" id="ARBA00022833"/>
    </source>
</evidence>
<accession>A0AAD4TAE5</accession>
<keyword evidence="8" id="KW-1185">Reference proteome</keyword>